<organism evidence="2 3">
    <name type="scientific">Arachis hypogaea</name>
    <name type="common">Peanut</name>
    <dbReference type="NCBI Taxonomy" id="3818"/>
    <lineage>
        <taxon>Eukaryota</taxon>
        <taxon>Viridiplantae</taxon>
        <taxon>Streptophyta</taxon>
        <taxon>Embryophyta</taxon>
        <taxon>Tracheophyta</taxon>
        <taxon>Spermatophyta</taxon>
        <taxon>Magnoliopsida</taxon>
        <taxon>eudicotyledons</taxon>
        <taxon>Gunneridae</taxon>
        <taxon>Pentapetalae</taxon>
        <taxon>rosids</taxon>
        <taxon>fabids</taxon>
        <taxon>Fabales</taxon>
        <taxon>Fabaceae</taxon>
        <taxon>Papilionoideae</taxon>
        <taxon>50 kb inversion clade</taxon>
        <taxon>dalbergioids sensu lato</taxon>
        <taxon>Dalbergieae</taxon>
        <taxon>Pterocarpus clade</taxon>
        <taxon>Arachis</taxon>
    </lineage>
</organism>
<dbReference type="EMBL" id="SDMP01000020">
    <property type="protein sequence ID" value="RYQ84683.1"/>
    <property type="molecule type" value="Genomic_DNA"/>
</dbReference>
<dbReference type="Proteomes" id="UP000289738">
    <property type="component" value="Chromosome B10"/>
</dbReference>
<evidence type="ECO:0000313" key="3">
    <source>
        <dbReference type="Proteomes" id="UP000289738"/>
    </source>
</evidence>
<dbReference type="InterPro" id="IPR019557">
    <property type="entry name" value="AminoTfrase-like_pln_mobile"/>
</dbReference>
<proteinExistence type="predicted"/>
<dbReference type="AlphaFoldDB" id="A0A444X4U1"/>
<dbReference type="InterPro" id="IPR044824">
    <property type="entry name" value="MAIN-like"/>
</dbReference>
<sequence length="213" mass="25494">MAEENHLYRLNDIAHVVGSIIEELNRCIYNVRRQQNMPLHDRIIPYLKISLYHLSRLNTHWFWVDEHMVSIFIERWCPEMHTFHMPFGECTITLQDVSYQLGLFVDREVANGCLTDFEQFMEDGKPAWEWFQELFSEMPPPNKVKHMTFPTLRPHGFETFAFSLASRWVTYLPTLDAKEQRLIQIRLALDRLCDRDFVWEFYFAAEVVVVVHP</sequence>
<reference evidence="2 3" key="1">
    <citation type="submission" date="2019-01" db="EMBL/GenBank/DDBJ databases">
        <title>Sequencing of cultivated peanut Arachis hypogaea provides insights into genome evolution and oil improvement.</title>
        <authorList>
            <person name="Chen X."/>
        </authorList>
    </citation>
    <scope>NUCLEOTIDE SEQUENCE [LARGE SCALE GENOMIC DNA]</scope>
    <source>
        <strain evidence="3">cv. Fuhuasheng</strain>
        <tissue evidence="2">Leaves</tissue>
    </source>
</reference>
<feature type="domain" description="Aminotransferase-like plant mobile" evidence="1">
    <location>
        <begin position="52"/>
        <end position="106"/>
    </location>
</feature>
<gene>
    <name evidence="2" type="ORF">Ahy_B10g104137</name>
</gene>
<evidence type="ECO:0000259" key="1">
    <source>
        <dbReference type="Pfam" id="PF10536"/>
    </source>
</evidence>
<dbReference type="Pfam" id="PF10536">
    <property type="entry name" value="PMD"/>
    <property type="match status" value="1"/>
</dbReference>
<keyword evidence="3" id="KW-1185">Reference proteome</keyword>
<comment type="caution">
    <text evidence="2">The sequence shown here is derived from an EMBL/GenBank/DDBJ whole genome shotgun (WGS) entry which is preliminary data.</text>
</comment>
<dbReference type="GO" id="GO:0010073">
    <property type="term" value="P:meristem maintenance"/>
    <property type="evidence" value="ECO:0007669"/>
    <property type="project" value="InterPro"/>
</dbReference>
<protein>
    <recommendedName>
        <fullName evidence="1">Aminotransferase-like plant mobile domain-containing protein</fullName>
    </recommendedName>
</protein>
<dbReference type="PANTHER" id="PTHR46033:SF8">
    <property type="entry name" value="PROTEIN MAINTENANCE OF MERISTEMS-LIKE"/>
    <property type="match status" value="1"/>
</dbReference>
<evidence type="ECO:0000313" key="2">
    <source>
        <dbReference type="EMBL" id="RYQ84683.1"/>
    </source>
</evidence>
<accession>A0A444X4U1</accession>
<dbReference type="PANTHER" id="PTHR46033">
    <property type="entry name" value="PROTEIN MAIN-LIKE 2"/>
    <property type="match status" value="1"/>
</dbReference>
<name>A0A444X4U1_ARAHY</name>